<evidence type="ECO:0000313" key="1">
    <source>
        <dbReference type="EMBL" id="CDZ76844.1"/>
    </source>
</evidence>
<keyword evidence="1" id="KW-0489">Methyltransferase</keyword>
<dbReference type="GO" id="GO:0008168">
    <property type="term" value="F:methyltransferase activity"/>
    <property type="evidence" value="ECO:0007669"/>
    <property type="project" value="UniProtKB-KW"/>
</dbReference>
<dbReference type="InterPro" id="IPR029063">
    <property type="entry name" value="SAM-dependent_MTases_sf"/>
</dbReference>
<protein>
    <submittedName>
        <fullName evidence="1">Mycinamicin VI 2''-O-methyltransferase</fullName>
    </submittedName>
</protein>
<dbReference type="Gene3D" id="3.40.50.150">
    <property type="entry name" value="Vaccinia Virus protein VP39"/>
    <property type="match status" value="1"/>
</dbReference>
<evidence type="ECO:0000313" key="2">
    <source>
        <dbReference type="Proteomes" id="UP000044071"/>
    </source>
</evidence>
<dbReference type="RefSeq" id="WP_043873281.1">
    <property type="nucleotide sequence ID" value="NZ_CCVW01000001.1"/>
</dbReference>
<dbReference type="GO" id="GO:0032259">
    <property type="term" value="P:methylation"/>
    <property type="evidence" value="ECO:0007669"/>
    <property type="project" value="UniProtKB-KW"/>
</dbReference>
<dbReference type="STRING" id="1034943.BN59_01120"/>
<dbReference type="AlphaFoldDB" id="A0A078KYJ0"/>
<keyword evidence="1" id="KW-0808">Transferase</keyword>
<gene>
    <name evidence="1" type="primary">mycE</name>
    <name evidence="1" type="ORF">BN59_01120</name>
</gene>
<reference evidence="1 2" key="1">
    <citation type="submission" date="2014-06" db="EMBL/GenBank/DDBJ databases">
        <authorList>
            <person name="Urmite Genomes Urmite Genomes"/>
        </authorList>
    </citation>
    <scope>NUCLEOTIDE SEQUENCE [LARGE SCALE GENOMIC DNA]</scope>
</reference>
<accession>A0A078KYJ0</accession>
<proteinExistence type="predicted"/>
<name>A0A078KYJ0_9GAMM</name>
<dbReference type="SUPFAM" id="SSF53335">
    <property type="entry name" value="S-adenosyl-L-methionine-dependent methyltransferases"/>
    <property type="match status" value="1"/>
</dbReference>
<dbReference type="eggNOG" id="COG3510">
    <property type="taxonomic scope" value="Bacteria"/>
</dbReference>
<organism evidence="1 2">
    <name type="scientific">Legionella massiliensis</name>
    <dbReference type="NCBI Taxonomy" id="1034943"/>
    <lineage>
        <taxon>Bacteria</taxon>
        <taxon>Pseudomonadati</taxon>
        <taxon>Pseudomonadota</taxon>
        <taxon>Gammaproteobacteria</taxon>
        <taxon>Legionellales</taxon>
        <taxon>Legionellaceae</taxon>
        <taxon>Legionella</taxon>
    </lineage>
</organism>
<dbReference type="Proteomes" id="UP000044071">
    <property type="component" value="Unassembled WGS sequence"/>
</dbReference>
<keyword evidence="2" id="KW-1185">Reference proteome</keyword>
<sequence>MNLYSYFMTQSGLQMIKNAHYFQAYERHLQHLVNRPVLLFEIGTGEGGSSLMWKQYFGPLARIVTIDIRECRKKLDNSQVFVRIGDQSDEQFLSGLLDEFGSPDVVIDDGSHHMDDVNRSFTYLYPRMTRDGIYIVEDLNTAYWEEFGGGVKSPGSFIERCKTLIDELNAMHTRNQVAVTDFSKSTSSIHFYNMLIVFERAPYQNTELLQLPLSALP</sequence>
<dbReference type="EMBL" id="CCSB01000001">
    <property type="protein sequence ID" value="CDZ76844.1"/>
    <property type="molecule type" value="Genomic_DNA"/>
</dbReference>